<dbReference type="EMBL" id="QFQZ01000033">
    <property type="protein sequence ID" value="PZR34034.1"/>
    <property type="molecule type" value="Genomic_DNA"/>
</dbReference>
<comment type="caution">
    <text evidence="2">The sequence shown here is derived from an EMBL/GenBank/DDBJ whole genome shotgun (WGS) entry which is preliminary data.</text>
</comment>
<feature type="domain" description="PRC-barrel" evidence="1">
    <location>
        <begin position="4"/>
        <end position="49"/>
    </location>
</feature>
<organism evidence="2 3">
    <name type="scientific">Caulobacter segnis</name>
    <dbReference type="NCBI Taxonomy" id="88688"/>
    <lineage>
        <taxon>Bacteria</taxon>
        <taxon>Pseudomonadati</taxon>
        <taxon>Pseudomonadota</taxon>
        <taxon>Alphaproteobacteria</taxon>
        <taxon>Caulobacterales</taxon>
        <taxon>Caulobacteraceae</taxon>
        <taxon>Caulobacter</taxon>
    </lineage>
</organism>
<dbReference type="AlphaFoldDB" id="A0A2W5X0P2"/>
<gene>
    <name evidence="2" type="ORF">DI526_11555</name>
</gene>
<protein>
    <recommendedName>
        <fullName evidence="1">PRC-barrel domain-containing protein</fullName>
    </recommendedName>
</protein>
<evidence type="ECO:0000313" key="3">
    <source>
        <dbReference type="Proteomes" id="UP000249393"/>
    </source>
</evidence>
<sequence>MGQIEDADVIDSANRKAGEVEHVLLDSAGKPTAIVIEIDRMGPDKKVVVALADVTVSPEPGDPDDHIVRAKLTKAQLAALPDWKG</sequence>
<accession>A0A2W5X0P2</accession>
<dbReference type="SUPFAM" id="SSF50346">
    <property type="entry name" value="PRC-barrel domain"/>
    <property type="match status" value="1"/>
</dbReference>
<proteinExistence type="predicted"/>
<dbReference type="Proteomes" id="UP000249393">
    <property type="component" value="Unassembled WGS sequence"/>
</dbReference>
<reference evidence="2 3" key="1">
    <citation type="submission" date="2017-08" db="EMBL/GenBank/DDBJ databases">
        <title>Infants hospitalized years apart are colonized by the same room-sourced microbial strains.</title>
        <authorList>
            <person name="Brooks B."/>
            <person name="Olm M.R."/>
            <person name="Firek B.A."/>
            <person name="Baker R."/>
            <person name="Thomas B.C."/>
            <person name="Morowitz M.J."/>
            <person name="Banfield J.F."/>
        </authorList>
    </citation>
    <scope>NUCLEOTIDE SEQUENCE [LARGE SCALE GENOMIC DNA]</scope>
    <source>
        <strain evidence="2">S2_003_000_R2_4</strain>
    </source>
</reference>
<name>A0A2W5X0P2_9CAUL</name>
<dbReference type="InterPro" id="IPR011033">
    <property type="entry name" value="PRC_barrel-like_sf"/>
</dbReference>
<evidence type="ECO:0000259" key="1">
    <source>
        <dbReference type="Pfam" id="PF05239"/>
    </source>
</evidence>
<dbReference type="Gene3D" id="2.30.30.240">
    <property type="entry name" value="PRC-barrel domain"/>
    <property type="match status" value="1"/>
</dbReference>
<dbReference type="Pfam" id="PF05239">
    <property type="entry name" value="PRC"/>
    <property type="match status" value="1"/>
</dbReference>
<evidence type="ECO:0000313" key="2">
    <source>
        <dbReference type="EMBL" id="PZR34034.1"/>
    </source>
</evidence>
<dbReference type="InterPro" id="IPR027275">
    <property type="entry name" value="PRC-brl_dom"/>
</dbReference>